<protein>
    <recommendedName>
        <fullName evidence="5">Protein kinase domain-containing protein</fullName>
    </recommendedName>
</protein>
<keyword evidence="2" id="KW-0547">Nucleotide-binding</keyword>
<dbReference type="OrthoDB" id="5979581at2759"/>
<evidence type="ECO:0000256" key="3">
    <source>
        <dbReference type="ARBA" id="ARBA00022777"/>
    </source>
</evidence>
<keyword evidence="7" id="KW-1185">Reference proteome</keyword>
<dbReference type="EMBL" id="PQFF01000518">
    <property type="protein sequence ID" value="RHZ46355.1"/>
    <property type="molecule type" value="Genomic_DNA"/>
</dbReference>
<proteinExistence type="predicted"/>
<organism evidence="6 7">
    <name type="scientific">Diversispora epigaea</name>
    <dbReference type="NCBI Taxonomy" id="1348612"/>
    <lineage>
        <taxon>Eukaryota</taxon>
        <taxon>Fungi</taxon>
        <taxon>Fungi incertae sedis</taxon>
        <taxon>Mucoromycota</taxon>
        <taxon>Glomeromycotina</taxon>
        <taxon>Glomeromycetes</taxon>
        <taxon>Diversisporales</taxon>
        <taxon>Diversisporaceae</taxon>
        <taxon>Diversispora</taxon>
    </lineage>
</organism>
<evidence type="ECO:0000256" key="4">
    <source>
        <dbReference type="ARBA" id="ARBA00022840"/>
    </source>
</evidence>
<dbReference type="Pfam" id="PF07714">
    <property type="entry name" value="PK_Tyr_Ser-Thr"/>
    <property type="match status" value="2"/>
</dbReference>
<dbReference type="PROSITE" id="PS50011">
    <property type="entry name" value="PROTEIN_KINASE_DOM"/>
    <property type="match status" value="2"/>
</dbReference>
<dbReference type="PANTHER" id="PTHR44329">
    <property type="entry name" value="SERINE/THREONINE-PROTEIN KINASE TNNI3K-RELATED"/>
    <property type="match status" value="1"/>
</dbReference>
<dbReference type="Proteomes" id="UP000266861">
    <property type="component" value="Unassembled WGS sequence"/>
</dbReference>
<gene>
    <name evidence="6" type="ORF">Glove_624g49</name>
</gene>
<evidence type="ECO:0000259" key="5">
    <source>
        <dbReference type="PROSITE" id="PS50011"/>
    </source>
</evidence>
<dbReference type="STRING" id="1348612.A0A397G5T8"/>
<keyword evidence="1" id="KW-0808">Transferase</keyword>
<dbReference type="InterPro" id="IPR000719">
    <property type="entry name" value="Prot_kinase_dom"/>
</dbReference>
<dbReference type="InterPro" id="IPR011009">
    <property type="entry name" value="Kinase-like_dom_sf"/>
</dbReference>
<keyword evidence="4" id="KW-0067">ATP-binding</keyword>
<feature type="domain" description="Protein kinase" evidence="5">
    <location>
        <begin position="73"/>
        <end position="329"/>
    </location>
</feature>
<reference evidence="6 7" key="1">
    <citation type="submission" date="2018-08" db="EMBL/GenBank/DDBJ databases">
        <title>Genome and evolution of the arbuscular mycorrhizal fungus Diversispora epigaea (formerly Glomus versiforme) and its bacterial endosymbionts.</title>
        <authorList>
            <person name="Sun X."/>
            <person name="Fei Z."/>
            <person name="Harrison M."/>
        </authorList>
    </citation>
    <scope>NUCLEOTIDE SEQUENCE [LARGE SCALE GENOMIC DNA]</scope>
    <source>
        <strain evidence="6 7">IT104</strain>
    </source>
</reference>
<dbReference type="SUPFAM" id="SSF56112">
    <property type="entry name" value="Protein kinase-like (PK-like)"/>
    <property type="match status" value="2"/>
</dbReference>
<keyword evidence="3" id="KW-0418">Kinase</keyword>
<dbReference type="Gene3D" id="1.10.510.10">
    <property type="entry name" value="Transferase(Phosphotransferase) domain 1"/>
    <property type="match status" value="2"/>
</dbReference>
<sequence length="746" mass="85210">MKVLAREDNYVIKNDLAGKIIDFICNVGHTNGNTRNLELISICVTTGQIYPKNYGKISALKGRFIKEFDYNTFKNITRIASGTFCTVYRANSTDLGKHVALKGFYDNDDKKFVRELTNNIALNNHDNIIDVYGISIDPLTETYYMVLQYAKDGNLRTYLRNNFTILDWETKINMAKDLARGLQFIHQANIVHRDLNSRNVLVHEGRLLITVSVLYKSLDSDSYSIIGGMMAYTDPEYLKNQNTYKINKSSDIYSLGVLFWEISSGRPPFYNIDWFETMKKVSSGEREKPINGTPWSFVHIYSCAWNDNPIQRPTIENINNSLENIDVALCYNSLENIDVSLEFENIENSEEFERDSISLSSSDSTNSGIIEFENSEEFERDSISLSSSDSGIIDINNGHNQASSSTYVEKPEPMEDIPISSTLRSFANFGITDNYLYNPESSLTIVDHGEASTPHNEWFNDIIKNNGIIKYDYNVFKNPKYIGRGGFGIVDRATLIDEKMTKMEVALKSIFVLVHDIRLFVNELKQHSKVGSHENIIKFYGVSQKDLNSDEYILVLEYANGGTLRSHLKSNFKNLEWSDKLNLAQQIAKAIKHLHSRDILHRDLHSKNILIHNNIIKISDFGLAKLTSDSSISLLKTAGLIEYLDPMLLIKGDKFSRTKASDIYSFGMLLWELSSGEIPYKKQYSCQSKMIHILKGNRETPVVGTPRDYINIYQECWKQEPNQRPNIDKVMQVLDNIKLTIKQSTL</sequence>
<evidence type="ECO:0000256" key="1">
    <source>
        <dbReference type="ARBA" id="ARBA00022679"/>
    </source>
</evidence>
<dbReference type="InterPro" id="IPR051681">
    <property type="entry name" value="Ser/Thr_Kinases-Pseudokinases"/>
</dbReference>
<comment type="caution">
    <text evidence="6">The sequence shown here is derived from an EMBL/GenBank/DDBJ whole genome shotgun (WGS) entry which is preliminary data.</text>
</comment>
<dbReference type="AlphaFoldDB" id="A0A397G5T8"/>
<dbReference type="PANTHER" id="PTHR44329:SF288">
    <property type="entry name" value="MITOGEN-ACTIVATED PROTEIN KINASE KINASE KINASE 20"/>
    <property type="match status" value="1"/>
</dbReference>
<feature type="domain" description="Protein kinase" evidence="5">
    <location>
        <begin position="476"/>
        <end position="739"/>
    </location>
</feature>
<dbReference type="InterPro" id="IPR001245">
    <property type="entry name" value="Ser-Thr/Tyr_kinase_cat_dom"/>
</dbReference>
<name>A0A397G5T8_9GLOM</name>
<dbReference type="PRINTS" id="PR00109">
    <property type="entry name" value="TYRKINASE"/>
</dbReference>
<dbReference type="GO" id="GO:0005524">
    <property type="term" value="F:ATP binding"/>
    <property type="evidence" value="ECO:0007669"/>
    <property type="project" value="UniProtKB-KW"/>
</dbReference>
<dbReference type="GO" id="GO:0004674">
    <property type="term" value="F:protein serine/threonine kinase activity"/>
    <property type="evidence" value="ECO:0007669"/>
    <property type="project" value="TreeGrafter"/>
</dbReference>
<accession>A0A397G5T8</accession>
<evidence type="ECO:0000256" key="2">
    <source>
        <dbReference type="ARBA" id="ARBA00022741"/>
    </source>
</evidence>
<evidence type="ECO:0000313" key="7">
    <source>
        <dbReference type="Proteomes" id="UP000266861"/>
    </source>
</evidence>
<evidence type="ECO:0000313" key="6">
    <source>
        <dbReference type="EMBL" id="RHZ46355.1"/>
    </source>
</evidence>